<dbReference type="AlphaFoldDB" id="A0A0C4E5R3"/>
<evidence type="ECO:0000259" key="1">
    <source>
        <dbReference type="PROSITE" id="PS51925"/>
    </source>
</evidence>
<reference evidence="2" key="1">
    <citation type="submission" date="2010-05" db="EMBL/GenBank/DDBJ databases">
        <title>The Genome Sequence of Magnaporthe poae strain ATCC 64411.</title>
        <authorList>
            <consortium name="The Broad Institute Genome Sequencing Platform"/>
            <consortium name="Broad Institute Genome Sequencing Center for Infectious Disease"/>
            <person name="Ma L.-J."/>
            <person name="Dead R."/>
            <person name="Young S."/>
            <person name="Zeng Q."/>
            <person name="Koehrsen M."/>
            <person name="Alvarado L."/>
            <person name="Berlin A."/>
            <person name="Chapman S.B."/>
            <person name="Chen Z."/>
            <person name="Freedman E."/>
            <person name="Gellesch M."/>
            <person name="Goldberg J."/>
            <person name="Griggs A."/>
            <person name="Gujja S."/>
            <person name="Heilman E.R."/>
            <person name="Heiman D."/>
            <person name="Hepburn T."/>
            <person name="Howarth C."/>
            <person name="Jen D."/>
            <person name="Larson L."/>
            <person name="Mehta T."/>
            <person name="Neiman D."/>
            <person name="Pearson M."/>
            <person name="Roberts A."/>
            <person name="Saif S."/>
            <person name="Shea T."/>
            <person name="Shenoy N."/>
            <person name="Sisk P."/>
            <person name="Stolte C."/>
            <person name="Sykes S."/>
            <person name="Walk T."/>
            <person name="White J."/>
            <person name="Yandava C."/>
            <person name="Haas B."/>
            <person name="Nusbaum C."/>
            <person name="Birren B."/>
        </authorList>
    </citation>
    <scope>NUCLEOTIDE SEQUENCE</scope>
    <source>
        <strain evidence="2">ATCC 64411</strain>
    </source>
</reference>
<evidence type="ECO:0000313" key="2">
    <source>
        <dbReference type="EMBL" id="KLU88854.1"/>
    </source>
</evidence>
<evidence type="ECO:0000313" key="3">
    <source>
        <dbReference type="EnsemblFungi" id="MAPG_07837T0"/>
    </source>
</evidence>
<dbReference type="OMA" id="HSNHEIM"/>
<dbReference type="eggNOG" id="KOG1946">
    <property type="taxonomic scope" value="Eukaryota"/>
</dbReference>
<dbReference type="Gene3D" id="1.10.245.10">
    <property type="entry name" value="SWIB/MDM2 domain"/>
    <property type="match status" value="1"/>
</dbReference>
<reference evidence="3" key="4">
    <citation type="journal article" date="2015" name="G3 (Bethesda)">
        <title>Genome sequences of three phytopathogenic species of the Magnaporthaceae family of fungi.</title>
        <authorList>
            <person name="Okagaki L.H."/>
            <person name="Nunes C.C."/>
            <person name="Sailsbery J."/>
            <person name="Clay B."/>
            <person name="Brown D."/>
            <person name="John T."/>
            <person name="Oh Y."/>
            <person name="Young N."/>
            <person name="Fitzgerald M."/>
            <person name="Haas B.J."/>
            <person name="Zeng Q."/>
            <person name="Young S."/>
            <person name="Adiconis X."/>
            <person name="Fan L."/>
            <person name="Levin J.Z."/>
            <person name="Mitchell T.K."/>
            <person name="Okubara P.A."/>
            <person name="Farman M.L."/>
            <person name="Kohn L.M."/>
            <person name="Birren B."/>
            <person name="Ma L.-J."/>
            <person name="Dean R.A."/>
        </authorList>
    </citation>
    <scope>NUCLEOTIDE SEQUENCE</scope>
    <source>
        <strain evidence="3">ATCC 64411 / 73-15</strain>
    </source>
</reference>
<dbReference type="CDD" id="cd10567">
    <property type="entry name" value="SWIB-MDM2_like"/>
    <property type="match status" value="1"/>
</dbReference>
<gene>
    <name evidence="2" type="ORF">MAPG_07837</name>
</gene>
<keyword evidence="4" id="KW-1185">Reference proteome</keyword>
<accession>A0A0C4E5R3</accession>
<dbReference type="PANTHER" id="PTHR13844">
    <property type="entry name" value="SWI/SNF-RELATED MATRIX-ASSOCIATED ACTIN-DEPENDENT REGULATOR OF CHROMATIN SUBFAMILY D"/>
    <property type="match status" value="1"/>
</dbReference>
<dbReference type="Proteomes" id="UP000011715">
    <property type="component" value="Unassembled WGS sequence"/>
</dbReference>
<proteinExistence type="predicted"/>
<feature type="domain" description="DM2" evidence="1">
    <location>
        <begin position="27"/>
        <end position="104"/>
    </location>
</feature>
<dbReference type="EMBL" id="GL876972">
    <property type="protein sequence ID" value="KLU88854.1"/>
    <property type="molecule type" value="Genomic_DNA"/>
</dbReference>
<dbReference type="InterPro" id="IPR003121">
    <property type="entry name" value="SWIB_MDM2_domain"/>
</dbReference>
<dbReference type="STRING" id="644358.A0A0C4E5R3"/>
<reference evidence="4" key="2">
    <citation type="submission" date="2010-05" db="EMBL/GenBank/DDBJ databases">
        <title>The genome sequence of Magnaporthe poae strain ATCC 64411.</title>
        <authorList>
            <person name="Ma L.-J."/>
            <person name="Dead R."/>
            <person name="Young S."/>
            <person name="Zeng Q."/>
            <person name="Koehrsen M."/>
            <person name="Alvarado L."/>
            <person name="Berlin A."/>
            <person name="Chapman S.B."/>
            <person name="Chen Z."/>
            <person name="Freedman E."/>
            <person name="Gellesch M."/>
            <person name="Goldberg J."/>
            <person name="Griggs A."/>
            <person name="Gujja S."/>
            <person name="Heilman E.R."/>
            <person name="Heiman D."/>
            <person name="Hepburn T."/>
            <person name="Howarth C."/>
            <person name="Jen D."/>
            <person name="Larson L."/>
            <person name="Mehta T."/>
            <person name="Neiman D."/>
            <person name="Pearson M."/>
            <person name="Roberts A."/>
            <person name="Saif S."/>
            <person name="Shea T."/>
            <person name="Shenoy N."/>
            <person name="Sisk P."/>
            <person name="Stolte C."/>
            <person name="Sykes S."/>
            <person name="Walk T."/>
            <person name="White J."/>
            <person name="Yandava C."/>
            <person name="Haas B."/>
            <person name="Nusbaum C."/>
            <person name="Birren B."/>
        </authorList>
    </citation>
    <scope>NUCLEOTIDE SEQUENCE [LARGE SCALE GENOMIC DNA]</scope>
    <source>
        <strain evidence="4">ATCC 64411 / 73-15</strain>
    </source>
</reference>
<dbReference type="EMBL" id="ADBL01001901">
    <property type="status" value="NOT_ANNOTATED_CDS"/>
    <property type="molecule type" value="Genomic_DNA"/>
</dbReference>
<reference evidence="2" key="3">
    <citation type="submission" date="2011-03" db="EMBL/GenBank/DDBJ databases">
        <title>Annotation of Magnaporthe poae ATCC 64411.</title>
        <authorList>
            <person name="Ma L.-J."/>
            <person name="Dead R."/>
            <person name="Young S.K."/>
            <person name="Zeng Q."/>
            <person name="Gargeya S."/>
            <person name="Fitzgerald M."/>
            <person name="Haas B."/>
            <person name="Abouelleil A."/>
            <person name="Alvarado L."/>
            <person name="Arachchi H.M."/>
            <person name="Berlin A."/>
            <person name="Brown A."/>
            <person name="Chapman S.B."/>
            <person name="Chen Z."/>
            <person name="Dunbar C."/>
            <person name="Freedman E."/>
            <person name="Gearin G."/>
            <person name="Gellesch M."/>
            <person name="Goldberg J."/>
            <person name="Griggs A."/>
            <person name="Gujja S."/>
            <person name="Heiman D."/>
            <person name="Howarth C."/>
            <person name="Larson L."/>
            <person name="Lui A."/>
            <person name="MacDonald P.J.P."/>
            <person name="Mehta T."/>
            <person name="Montmayeur A."/>
            <person name="Murphy C."/>
            <person name="Neiman D."/>
            <person name="Pearson M."/>
            <person name="Priest M."/>
            <person name="Roberts A."/>
            <person name="Saif S."/>
            <person name="Shea T."/>
            <person name="Shenoy N."/>
            <person name="Sisk P."/>
            <person name="Stolte C."/>
            <person name="Sykes S."/>
            <person name="Yandava C."/>
            <person name="Wortman J."/>
            <person name="Nusbaum C."/>
            <person name="Birren B."/>
        </authorList>
    </citation>
    <scope>NUCLEOTIDE SEQUENCE</scope>
    <source>
        <strain evidence="2">ATCC 64411</strain>
    </source>
</reference>
<organism evidence="3 4">
    <name type="scientific">Magnaporthiopsis poae (strain ATCC 64411 / 73-15)</name>
    <name type="common">Kentucky bluegrass fungus</name>
    <name type="synonym">Magnaporthe poae</name>
    <dbReference type="NCBI Taxonomy" id="644358"/>
    <lineage>
        <taxon>Eukaryota</taxon>
        <taxon>Fungi</taxon>
        <taxon>Dikarya</taxon>
        <taxon>Ascomycota</taxon>
        <taxon>Pezizomycotina</taxon>
        <taxon>Sordariomycetes</taxon>
        <taxon>Sordariomycetidae</taxon>
        <taxon>Magnaporthales</taxon>
        <taxon>Magnaporthaceae</taxon>
        <taxon>Magnaporthiopsis</taxon>
    </lineage>
</organism>
<name>A0A0C4E5R3_MAGP6</name>
<dbReference type="SUPFAM" id="SSF47592">
    <property type="entry name" value="SWIB/MDM2 domain"/>
    <property type="match status" value="1"/>
</dbReference>
<dbReference type="OrthoDB" id="10251073at2759"/>
<reference evidence="3" key="5">
    <citation type="submission" date="2015-06" db="UniProtKB">
        <authorList>
            <consortium name="EnsemblFungi"/>
        </authorList>
    </citation>
    <scope>IDENTIFICATION</scope>
    <source>
        <strain evidence="3">ATCC 64411</strain>
    </source>
</reference>
<evidence type="ECO:0000313" key="4">
    <source>
        <dbReference type="Proteomes" id="UP000011715"/>
    </source>
</evidence>
<dbReference type="PROSITE" id="PS51925">
    <property type="entry name" value="SWIB_MDM2"/>
    <property type="match status" value="1"/>
</dbReference>
<dbReference type="EnsemblFungi" id="MAPG_07837T0">
    <property type="protein sequence ID" value="MAPG_07837T0"/>
    <property type="gene ID" value="MAPG_07837"/>
</dbReference>
<dbReference type="Pfam" id="PF02201">
    <property type="entry name" value="SWIB"/>
    <property type="match status" value="1"/>
</dbReference>
<protein>
    <recommendedName>
        <fullName evidence="1">DM2 domain-containing protein</fullName>
    </recommendedName>
</protein>
<sequence length="108" mass="12364">MLKMSMLRTPLQGLAILRRSYSASAGGFNKAYVLSKPLAAMVGSAELSRPQAVKQIWAYIKSHNLQDPEDKRYILCDKVMRSVFNTERVHMFTMNKLLSDHLHEKEQP</sequence>
<dbReference type="InterPro" id="IPR036885">
    <property type="entry name" value="SWIB_MDM2_dom_sf"/>
</dbReference>
<dbReference type="InterPro" id="IPR019835">
    <property type="entry name" value="SWIB_domain"/>
</dbReference>
<dbReference type="SMART" id="SM00151">
    <property type="entry name" value="SWIB"/>
    <property type="match status" value="1"/>
</dbReference>
<dbReference type="VEuPathDB" id="FungiDB:MAPG_07837"/>